<sequence length="575" mass="62286">MARKAANKANQGGQSQSQFNMIDATDMADKPRPRSSTATPLATPTTTAASSPTLSRASRPAASSAPASSGYSGFIVPHLLEGVLIWFRTGWLVTRVVARKAAAPLLNCFSFLLLSLLACGALLQVCPQAVSAVGSSLRIAGWVASGLWSWGSLATSAAWPWPQTDPAGGSYGPTWHERLCGTALPSNATEAADSSADGDAASSSSLSPKAWARWALCPDRDAAAAKETIDFPKVLGEMNRFVDQSTPIVRELLRAPSAKQFQITADDAQNLGLAFKHRSTVANRDRIADHYHRIDTMATALVDDIIEVEAAGWDLSRHMVEGFDRLIQAVQRHAAAAIEGGSGARTAFWGRQAHPAADAAPGDAAAASSLRDGAWLARGGSRELRIVPSVREIEQRIQAHYESVDASMTQLLEQLAETQARVERLLGVQRSLKSEIHVALTSLEVREGDLDSNHVLLRLLEHKLTRNERKRIMADRGLAENALQQVKNWSAHANEVKVAVQSYRAGVRRARKYELDAYWQDSGDAIIDRIRQMGERMAPLRQRLEAYDRGDLHLPAEPPQVAVPGVDGSQRPYDG</sequence>
<evidence type="ECO:0000313" key="5">
    <source>
        <dbReference type="Proteomes" id="UP000274922"/>
    </source>
</evidence>
<dbReference type="Proteomes" id="UP000274922">
    <property type="component" value="Unassembled WGS sequence"/>
</dbReference>
<feature type="coiled-coil region" evidence="1">
    <location>
        <begin position="401"/>
        <end position="428"/>
    </location>
</feature>
<dbReference type="EMBL" id="ML014413">
    <property type="protein sequence ID" value="RKO98520.1"/>
    <property type="molecule type" value="Genomic_DNA"/>
</dbReference>
<keyword evidence="3" id="KW-1133">Transmembrane helix</keyword>
<evidence type="ECO:0000256" key="1">
    <source>
        <dbReference type="SAM" id="Coils"/>
    </source>
</evidence>
<feature type="region of interest" description="Disordered" evidence="2">
    <location>
        <begin position="552"/>
        <end position="575"/>
    </location>
</feature>
<feature type="transmembrane region" description="Helical" evidence="3">
    <location>
        <begin position="105"/>
        <end position="123"/>
    </location>
</feature>
<name>A0A4P9X2A8_9FUNG</name>
<dbReference type="AlphaFoldDB" id="A0A4P9X2A8"/>
<keyword evidence="1" id="KW-0175">Coiled coil</keyword>
<feature type="region of interest" description="Disordered" evidence="2">
    <location>
        <begin position="1"/>
        <end position="69"/>
    </location>
</feature>
<keyword evidence="3" id="KW-0472">Membrane</keyword>
<evidence type="ECO:0000256" key="2">
    <source>
        <dbReference type="SAM" id="MobiDB-lite"/>
    </source>
</evidence>
<keyword evidence="3" id="KW-0812">Transmembrane</keyword>
<evidence type="ECO:0000256" key="3">
    <source>
        <dbReference type="SAM" id="Phobius"/>
    </source>
</evidence>
<gene>
    <name evidence="4" type="ORF">CXG81DRAFT_21261</name>
</gene>
<feature type="compositionally biased region" description="Polar residues" evidence="2">
    <location>
        <begin position="8"/>
        <end position="20"/>
    </location>
</feature>
<accession>A0A4P9X2A8</accession>
<keyword evidence="5" id="KW-1185">Reference proteome</keyword>
<protein>
    <submittedName>
        <fullName evidence="4">Uncharacterized protein</fullName>
    </submittedName>
</protein>
<proteinExistence type="predicted"/>
<feature type="compositionally biased region" description="Low complexity" evidence="2">
    <location>
        <begin position="34"/>
        <end position="69"/>
    </location>
</feature>
<organism evidence="4 5">
    <name type="scientific">Caulochytrium protostelioides</name>
    <dbReference type="NCBI Taxonomy" id="1555241"/>
    <lineage>
        <taxon>Eukaryota</taxon>
        <taxon>Fungi</taxon>
        <taxon>Fungi incertae sedis</taxon>
        <taxon>Chytridiomycota</taxon>
        <taxon>Chytridiomycota incertae sedis</taxon>
        <taxon>Chytridiomycetes</taxon>
        <taxon>Caulochytriales</taxon>
        <taxon>Caulochytriaceae</taxon>
        <taxon>Caulochytrium</taxon>
    </lineage>
</organism>
<evidence type="ECO:0000313" key="4">
    <source>
        <dbReference type="EMBL" id="RKO98520.1"/>
    </source>
</evidence>
<reference evidence="5" key="1">
    <citation type="journal article" date="2018" name="Nat. Microbiol.">
        <title>Leveraging single-cell genomics to expand the fungal tree of life.</title>
        <authorList>
            <person name="Ahrendt S.R."/>
            <person name="Quandt C.A."/>
            <person name="Ciobanu D."/>
            <person name="Clum A."/>
            <person name="Salamov A."/>
            <person name="Andreopoulos B."/>
            <person name="Cheng J.F."/>
            <person name="Woyke T."/>
            <person name="Pelin A."/>
            <person name="Henrissat B."/>
            <person name="Reynolds N.K."/>
            <person name="Benny G.L."/>
            <person name="Smith M.E."/>
            <person name="James T.Y."/>
            <person name="Grigoriev I.V."/>
        </authorList>
    </citation>
    <scope>NUCLEOTIDE SEQUENCE [LARGE SCALE GENOMIC DNA]</scope>
    <source>
        <strain evidence="5">ATCC 52028</strain>
    </source>
</reference>